<evidence type="ECO:0000313" key="1">
    <source>
        <dbReference type="EMBL" id="KAF2675688.1"/>
    </source>
</evidence>
<dbReference type="OrthoDB" id="3768953at2759"/>
<protein>
    <submittedName>
        <fullName evidence="1">Uncharacterized protein</fullName>
    </submittedName>
</protein>
<evidence type="ECO:0000313" key="2">
    <source>
        <dbReference type="Proteomes" id="UP000799291"/>
    </source>
</evidence>
<organism evidence="1 2">
    <name type="scientific">Lentithecium fluviatile CBS 122367</name>
    <dbReference type="NCBI Taxonomy" id="1168545"/>
    <lineage>
        <taxon>Eukaryota</taxon>
        <taxon>Fungi</taxon>
        <taxon>Dikarya</taxon>
        <taxon>Ascomycota</taxon>
        <taxon>Pezizomycotina</taxon>
        <taxon>Dothideomycetes</taxon>
        <taxon>Pleosporomycetidae</taxon>
        <taxon>Pleosporales</taxon>
        <taxon>Massarineae</taxon>
        <taxon>Lentitheciaceae</taxon>
        <taxon>Lentithecium</taxon>
    </lineage>
</organism>
<accession>A0A6G1IC58</accession>
<feature type="non-terminal residue" evidence="1">
    <location>
        <position position="1"/>
    </location>
</feature>
<gene>
    <name evidence="1" type="ORF">K458DRAFT_206397</name>
</gene>
<keyword evidence="2" id="KW-1185">Reference proteome</keyword>
<proteinExistence type="predicted"/>
<name>A0A6G1IC58_9PLEO</name>
<dbReference type="Proteomes" id="UP000799291">
    <property type="component" value="Unassembled WGS sequence"/>
</dbReference>
<sequence>WRRHCIKRATFTAEKGSKQSIRISTITTQLATYSSLHFHSFPTRKPLSGPTSLLNMKYNAALLALAASMASVRAAPAQESPPAAFTPSDPFVACVQKTFPKFPREGDPTQEQLQACFPRTHPQAARELVTRNANDDLDSTMQPRDFTDNIKVLGELMGLDQKSKCQDEVGVPTKLHDEFVWIEDVQNAAHDLCNDALKTIETYGLKEDGGVGWAWRQFSNGHDEQSNYLHNSRHLLLTMGIRFFPPAALAQEQIKDVAKGIRDLCANGVSRLMDPTVGCTSEVGWYVSQKARFDKHLAAVGGQLGIFFNGTNQAVGSIELGFSEDSN</sequence>
<reference evidence="1" key="1">
    <citation type="journal article" date="2020" name="Stud. Mycol.">
        <title>101 Dothideomycetes genomes: a test case for predicting lifestyles and emergence of pathogens.</title>
        <authorList>
            <person name="Haridas S."/>
            <person name="Albert R."/>
            <person name="Binder M."/>
            <person name="Bloem J."/>
            <person name="Labutti K."/>
            <person name="Salamov A."/>
            <person name="Andreopoulos B."/>
            <person name="Baker S."/>
            <person name="Barry K."/>
            <person name="Bills G."/>
            <person name="Bluhm B."/>
            <person name="Cannon C."/>
            <person name="Castanera R."/>
            <person name="Culley D."/>
            <person name="Daum C."/>
            <person name="Ezra D."/>
            <person name="Gonzalez J."/>
            <person name="Henrissat B."/>
            <person name="Kuo A."/>
            <person name="Liang C."/>
            <person name="Lipzen A."/>
            <person name="Lutzoni F."/>
            <person name="Magnuson J."/>
            <person name="Mondo S."/>
            <person name="Nolan M."/>
            <person name="Ohm R."/>
            <person name="Pangilinan J."/>
            <person name="Park H.-J."/>
            <person name="Ramirez L."/>
            <person name="Alfaro M."/>
            <person name="Sun H."/>
            <person name="Tritt A."/>
            <person name="Yoshinaga Y."/>
            <person name="Zwiers L.-H."/>
            <person name="Turgeon B."/>
            <person name="Goodwin S."/>
            <person name="Spatafora J."/>
            <person name="Crous P."/>
            <person name="Grigoriev I."/>
        </authorList>
    </citation>
    <scope>NUCLEOTIDE SEQUENCE</scope>
    <source>
        <strain evidence="1">CBS 122367</strain>
    </source>
</reference>
<dbReference type="EMBL" id="MU005652">
    <property type="protein sequence ID" value="KAF2675688.1"/>
    <property type="molecule type" value="Genomic_DNA"/>
</dbReference>
<dbReference type="AlphaFoldDB" id="A0A6G1IC58"/>